<dbReference type="AlphaFoldDB" id="A0A4Q4NQ44"/>
<evidence type="ECO:0000256" key="1">
    <source>
        <dbReference type="SAM" id="MobiDB-lite"/>
    </source>
</evidence>
<accession>A0A4Q4NQ44</accession>
<evidence type="ECO:0000313" key="3">
    <source>
        <dbReference type="Proteomes" id="UP000291422"/>
    </source>
</evidence>
<organism evidence="2 3">
    <name type="scientific">Alternaria alternata</name>
    <name type="common">Alternaria rot fungus</name>
    <name type="synonym">Torula alternata</name>
    <dbReference type="NCBI Taxonomy" id="5599"/>
    <lineage>
        <taxon>Eukaryota</taxon>
        <taxon>Fungi</taxon>
        <taxon>Dikarya</taxon>
        <taxon>Ascomycota</taxon>
        <taxon>Pezizomycotina</taxon>
        <taxon>Dothideomycetes</taxon>
        <taxon>Pleosporomycetidae</taxon>
        <taxon>Pleosporales</taxon>
        <taxon>Pleosporineae</taxon>
        <taxon>Pleosporaceae</taxon>
        <taxon>Alternaria</taxon>
        <taxon>Alternaria sect. Alternaria</taxon>
        <taxon>Alternaria alternata complex</taxon>
    </lineage>
</organism>
<feature type="region of interest" description="Disordered" evidence="1">
    <location>
        <begin position="263"/>
        <end position="283"/>
    </location>
</feature>
<name>A0A4Q4NQ44_ALTAL</name>
<comment type="caution">
    <text evidence="2">The sequence shown here is derived from an EMBL/GenBank/DDBJ whole genome shotgun (WGS) entry which is preliminary data.</text>
</comment>
<proteinExistence type="predicted"/>
<reference evidence="3" key="1">
    <citation type="journal article" date="2019" name="bioRxiv">
        <title>Genomics, evolutionary history and diagnostics of the Alternaria alternata species group including apple and Asian pear pathotypes.</title>
        <authorList>
            <person name="Armitage A.D."/>
            <person name="Cockerton H.M."/>
            <person name="Sreenivasaprasad S."/>
            <person name="Woodhall J.W."/>
            <person name="Lane C.R."/>
            <person name="Harrison R.J."/>
            <person name="Clarkson J.P."/>
        </authorList>
    </citation>
    <scope>NUCLEOTIDE SEQUENCE [LARGE SCALE GENOMIC DNA]</scope>
    <source>
        <strain evidence="3">FERA 1177</strain>
    </source>
</reference>
<protein>
    <submittedName>
        <fullName evidence="2">Uncharacterized protein</fullName>
    </submittedName>
</protein>
<gene>
    <name evidence="2" type="ORF">AA0117_g2511</name>
</gene>
<sequence>MDRAYTNWQEGHDLSPQQTTGHDGALVDEEAANEVEGQAGATLGHRWGKRSRRHGCRRGKNRNQQEPIPAGSGQDQIQGTAESSPMTAIKREASTVHFWTNATPATLFGFSSNAEILATNIANETRNRSTAEPLFQTDHYQEVYRPVEEGESPFDPDMSYLRATAILGGFVGRRGDVGKKRKNWVRERYIFAKEDEELVVSGEKGRDKVNNNPTSDQIGDQKELTSNGMKKWEWYGKKLRKDAARDAKKAAKREAIGRGGVSSRYGNLVANGRNKKPLREIEAGSARYDHGGFQDTDDYYAEPAPDLKNFSLDARFFEPGVEPGDD</sequence>
<evidence type="ECO:0000313" key="2">
    <source>
        <dbReference type="EMBL" id="RYN81041.1"/>
    </source>
</evidence>
<feature type="region of interest" description="Disordered" evidence="1">
    <location>
        <begin position="1"/>
        <end position="85"/>
    </location>
</feature>
<dbReference type="EMBL" id="PDXD01000003">
    <property type="protein sequence ID" value="RYN81041.1"/>
    <property type="molecule type" value="Genomic_DNA"/>
</dbReference>
<feature type="compositionally biased region" description="Polar residues" evidence="1">
    <location>
        <begin position="73"/>
        <end position="85"/>
    </location>
</feature>
<dbReference type="Proteomes" id="UP000291422">
    <property type="component" value="Unassembled WGS sequence"/>
</dbReference>
<feature type="compositionally biased region" description="Basic residues" evidence="1">
    <location>
        <begin position="46"/>
        <end position="61"/>
    </location>
</feature>